<sequence>MISSRAATRLSLSQGRVALRAPKRQIRLQSTTSSSSSTANAPPSSSLGAGIIGGIAGAGLFYGIYSFTPAGRTASKLNKAVKEAEKKYQEAAKKLQAATPSPDQAVDSIKQFAYSYVAWIPGGRAYVDAAFKDWETVRKQHGDEADKLVSDAYKQFQDVAKAGLSLEAASRAWDVLADLAKKLANLTGDALSDIIDNHPQLKEKLGGNIDQLKQMGEQYGPEAKKQVDETWKQVRDIFAGGFSASSLAKARELIDEKVQQVQKLGDEAWKKGLEEAKPYLDKNPKLKELLEKNGDALKKGNISELFTKVRDAAKSGDLGGLEDYVKQAKEKVGGDKGSGSGWAALDKYLNLDKIPQGSEILSKLEEMGRIAQNHKEDGEKLLKETMADIQKVLEDKGRKAKEIADKEKKD</sequence>
<evidence type="ECO:0000313" key="1">
    <source>
        <dbReference type="EMBL" id="ETR99130.1"/>
    </source>
</evidence>
<name>A0A024S3S4_HYPJR</name>
<reference evidence="2" key="1">
    <citation type="journal article" date="2013" name="Ind. Biotechnol.">
        <title>Comparative genomics analysis of Trichoderma reesei strains.</title>
        <authorList>
            <person name="Koike H."/>
            <person name="Aerts A."/>
            <person name="LaButti K."/>
            <person name="Grigoriev I.V."/>
            <person name="Baker S.E."/>
        </authorList>
    </citation>
    <scope>NUCLEOTIDE SEQUENCE [LARGE SCALE GENOMIC DNA]</scope>
    <source>
        <strain evidence="2">ATCC 56765 / BCRC 32924 / NRRL 11460 / Rut C-30</strain>
    </source>
</reference>
<dbReference type="OrthoDB" id="3883941at2759"/>
<organism evidence="1 2">
    <name type="scientific">Hypocrea jecorina (strain ATCC 56765 / BCRC 32924 / NRRL 11460 / Rut C-30)</name>
    <name type="common">Trichoderma reesei</name>
    <dbReference type="NCBI Taxonomy" id="1344414"/>
    <lineage>
        <taxon>Eukaryota</taxon>
        <taxon>Fungi</taxon>
        <taxon>Dikarya</taxon>
        <taxon>Ascomycota</taxon>
        <taxon>Pezizomycotina</taxon>
        <taxon>Sordariomycetes</taxon>
        <taxon>Hypocreomycetidae</taxon>
        <taxon>Hypocreales</taxon>
        <taxon>Hypocreaceae</taxon>
        <taxon>Trichoderma</taxon>
    </lineage>
</organism>
<gene>
    <name evidence="1" type="ORF">M419DRAFT_11235</name>
</gene>
<accession>A0A024S3S4</accession>
<dbReference type="AlphaFoldDB" id="A0A024S3S4"/>
<proteinExistence type="predicted"/>
<protein>
    <recommendedName>
        <fullName evidence="3">Apolipoprotein/apolipophorin</fullName>
    </recommendedName>
</protein>
<evidence type="ECO:0000313" key="2">
    <source>
        <dbReference type="Proteomes" id="UP000024376"/>
    </source>
</evidence>
<dbReference type="EMBL" id="KI911158">
    <property type="protein sequence ID" value="ETR99130.1"/>
    <property type="molecule type" value="Genomic_DNA"/>
</dbReference>
<dbReference type="Proteomes" id="UP000024376">
    <property type="component" value="Unassembled WGS sequence"/>
</dbReference>
<dbReference type="HOGENOM" id="CLU_033245_0_0_1"/>
<dbReference type="KEGG" id="trr:M419DRAFT_11235"/>
<evidence type="ECO:0008006" key="3">
    <source>
        <dbReference type="Google" id="ProtNLM"/>
    </source>
</evidence>